<protein>
    <recommendedName>
        <fullName evidence="2">BD-FAE-like domain-containing protein</fullName>
    </recommendedName>
</protein>
<dbReference type="EMBL" id="ADBJ01000018">
    <property type="protein sequence ID" value="EFA82549.1"/>
    <property type="molecule type" value="Genomic_DNA"/>
</dbReference>
<dbReference type="InterPro" id="IPR049492">
    <property type="entry name" value="BD-FAE-like_dom"/>
</dbReference>
<proteinExistence type="predicted"/>
<dbReference type="InterPro" id="IPR029058">
    <property type="entry name" value="AB_hydrolase_fold"/>
</dbReference>
<dbReference type="Gene3D" id="3.40.50.1820">
    <property type="entry name" value="alpha/beta hydrolase"/>
    <property type="match status" value="1"/>
</dbReference>
<dbReference type="InParanoid" id="D3B706"/>
<dbReference type="Proteomes" id="UP000001396">
    <property type="component" value="Unassembled WGS sequence"/>
</dbReference>
<dbReference type="PANTHER" id="PTHR48081">
    <property type="entry name" value="AB HYDROLASE SUPERFAMILY PROTEIN C4A8.06C"/>
    <property type="match status" value="1"/>
</dbReference>
<accession>D3B706</accession>
<keyword evidence="4" id="KW-1185">Reference proteome</keyword>
<sequence length="311" mass="36507">MTVDTTDMNHFLFNRYILNVKSGCEKKKLEKKWKSIFLRKSIKFIPTYIKDSIFYKYRYKSYWRTFHVHKDIKYSLNSKSMMMDIYEPEKKNNKPNPTIVFIKGGYYLSGDKKDYSRLGKVFSKLGYLTIIPNYSLYPKANFSGILEEVDTLLQYVYETVEIFGGSKDNINLIGHSVGATLLSSYLARNISNPIKINWIKSMFLISGAYDLEDLFIYETQNGTEEILPTHKVYGGFAQMNGYSPNNILQQYKDNTITLQPNVIMIHSEPDRIFPSSQSLKFFETLKRKSTNLSNIRYFKFENYQHIEFIIT</sequence>
<dbReference type="SUPFAM" id="SSF53474">
    <property type="entry name" value="alpha/beta-Hydrolases"/>
    <property type="match status" value="1"/>
</dbReference>
<organism evidence="3 4">
    <name type="scientific">Heterostelium pallidum (strain ATCC 26659 / Pp 5 / PN500)</name>
    <name type="common">Cellular slime mold</name>
    <name type="synonym">Polysphondylium pallidum</name>
    <dbReference type="NCBI Taxonomy" id="670386"/>
    <lineage>
        <taxon>Eukaryota</taxon>
        <taxon>Amoebozoa</taxon>
        <taxon>Evosea</taxon>
        <taxon>Eumycetozoa</taxon>
        <taxon>Dictyostelia</taxon>
        <taxon>Acytosteliales</taxon>
        <taxon>Acytosteliaceae</taxon>
        <taxon>Heterostelium</taxon>
    </lineage>
</organism>
<dbReference type="ESTHER" id="polpa-d3b706">
    <property type="family name" value="BD-FAE"/>
</dbReference>
<dbReference type="STRING" id="670386.D3B706"/>
<feature type="domain" description="BD-FAE-like" evidence="2">
    <location>
        <begin position="83"/>
        <end position="285"/>
    </location>
</feature>
<gene>
    <name evidence="3" type="ORF">PPL_04237</name>
</gene>
<dbReference type="RefSeq" id="XP_020434666.1">
    <property type="nucleotide sequence ID" value="XM_020575146.1"/>
</dbReference>
<dbReference type="InterPro" id="IPR050300">
    <property type="entry name" value="GDXG_lipolytic_enzyme"/>
</dbReference>
<reference evidence="3 4" key="1">
    <citation type="journal article" date="2011" name="Genome Res.">
        <title>Phylogeny-wide analysis of social amoeba genomes highlights ancient origins for complex intercellular communication.</title>
        <authorList>
            <person name="Heidel A.J."/>
            <person name="Lawal H.M."/>
            <person name="Felder M."/>
            <person name="Schilde C."/>
            <person name="Helps N.R."/>
            <person name="Tunggal B."/>
            <person name="Rivero F."/>
            <person name="John U."/>
            <person name="Schleicher M."/>
            <person name="Eichinger L."/>
            <person name="Platzer M."/>
            <person name="Noegel A.A."/>
            <person name="Schaap P."/>
            <person name="Gloeckner G."/>
        </authorList>
    </citation>
    <scope>NUCLEOTIDE SEQUENCE [LARGE SCALE GENOMIC DNA]</scope>
    <source>
        <strain evidence="4">ATCC 26659 / Pp 5 / PN500</strain>
    </source>
</reference>
<dbReference type="GO" id="GO:0004061">
    <property type="term" value="F:arylformamidase activity"/>
    <property type="evidence" value="ECO:0007669"/>
    <property type="project" value="TreeGrafter"/>
</dbReference>
<dbReference type="Pfam" id="PF20434">
    <property type="entry name" value="BD-FAE"/>
    <property type="match status" value="1"/>
</dbReference>
<keyword evidence="1" id="KW-0378">Hydrolase</keyword>
<evidence type="ECO:0000313" key="4">
    <source>
        <dbReference type="Proteomes" id="UP000001396"/>
    </source>
</evidence>
<dbReference type="OMA" id="EQGWVCL"/>
<evidence type="ECO:0000313" key="3">
    <source>
        <dbReference type="EMBL" id="EFA82549.1"/>
    </source>
</evidence>
<dbReference type="PANTHER" id="PTHR48081:SF33">
    <property type="entry name" value="KYNURENINE FORMAMIDASE"/>
    <property type="match status" value="1"/>
</dbReference>
<dbReference type="AlphaFoldDB" id="D3B706"/>
<evidence type="ECO:0000259" key="2">
    <source>
        <dbReference type="Pfam" id="PF20434"/>
    </source>
</evidence>
<evidence type="ECO:0000256" key="1">
    <source>
        <dbReference type="ARBA" id="ARBA00022801"/>
    </source>
</evidence>
<comment type="caution">
    <text evidence="3">The sequence shown here is derived from an EMBL/GenBank/DDBJ whole genome shotgun (WGS) entry which is preliminary data.</text>
</comment>
<dbReference type="GeneID" id="31359724"/>
<name>D3B706_HETP5</name>